<evidence type="ECO:0000313" key="11">
    <source>
        <dbReference type="Proteomes" id="UP000284706"/>
    </source>
</evidence>
<accession>A0A409Y5J1</accession>
<dbReference type="GO" id="GO:0000785">
    <property type="term" value="C:chromatin"/>
    <property type="evidence" value="ECO:0007669"/>
    <property type="project" value="TreeGrafter"/>
</dbReference>
<keyword evidence="4 7" id="KW-0863">Zinc-finger</keyword>
<proteinExistence type="predicted"/>
<comment type="caution">
    <text evidence="10">The sequence shown here is derived from an EMBL/GenBank/DDBJ whole genome shotgun (WGS) entry which is preliminary data.</text>
</comment>
<evidence type="ECO:0000256" key="7">
    <source>
        <dbReference type="PROSITE-ProRule" id="PRU00042"/>
    </source>
</evidence>
<feature type="compositionally biased region" description="Polar residues" evidence="8">
    <location>
        <begin position="25"/>
        <end position="34"/>
    </location>
</feature>
<feature type="compositionally biased region" description="Low complexity" evidence="8">
    <location>
        <begin position="309"/>
        <end position="326"/>
    </location>
</feature>
<feature type="compositionally biased region" description="Polar residues" evidence="8">
    <location>
        <begin position="1"/>
        <end position="17"/>
    </location>
</feature>
<evidence type="ECO:0000256" key="8">
    <source>
        <dbReference type="SAM" id="MobiDB-lite"/>
    </source>
</evidence>
<feature type="region of interest" description="Disordered" evidence="8">
    <location>
        <begin position="363"/>
        <end position="445"/>
    </location>
</feature>
<keyword evidence="5" id="KW-0862">Zinc</keyword>
<feature type="compositionally biased region" description="Low complexity" evidence="8">
    <location>
        <begin position="634"/>
        <end position="655"/>
    </location>
</feature>
<evidence type="ECO:0000256" key="4">
    <source>
        <dbReference type="ARBA" id="ARBA00022771"/>
    </source>
</evidence>
<dbReference type="InterPro" id="IPR013087">
    <property type="entry name" value="Znf_C2H2_type"/>
</dbReference>
<keyword evidence="2" id="KW-0479">Metal-binding</keyword>
<gene>
    <name evidence="10" type="ORF">CVT26_003410</name>
</gene>
<dbReference type="EMBL" id="NHYE01001136">
    <property type="protein sequence ID" value="PPQ98239.1"/>
    <property type="molecule type" value="Genomic_DNA"/>
</dbReference>
<feature type="compositionally biased region" description="Low complexity" evidence="8">
    <location>
        <begin position="371"/>
        <end position="380"/>
    </location>
</feature>
<feature type="compositionally biased region" description="Low complexity" evidence="8">
    <location>
        <begin position="171"/>
        <end position="188"/>
    </location>
</feature>
<dbReference type="STRING" id="231916.A0A409Y5J1"/>
<keyword evidence="6" id="KW-0539">Nucleus</keyword>
<feature type="region of interest" description="Disordered" evidence="8">
    <location>
        <begin position="516"/>
        <end position="536"/>
    </location>
</feature>
<protein>
    <recommendedName>
        <fullName evidence="9">C2H2-type domain-containing protein</fullName>
    </recommendedName>
</protein>
<feature type="compositionally biased region" description="Low complexity" evidence="8">
    <location>
        <begin position="267"/>
        <end position="290"/>
    </location>
</feature>
<dbReference type="InParanoid" id="A0A409Y5J1"/>
<evidence type="ECO:0000259" key="9">
    <source>
        <dbReference type="PROSITE" id="PS50157"/>
    </source>
</evidence>
<sequence length="739" mass="80360">MDQDLDTSASPDRTSTSPDHRAPSISPQPVTGASSAEMATMVASPTVPGPVGGVNKRYRPAPAKTFQCRGYGECRMVFSRSEHLARHIRCLSPRYRKHTGERPFSCHCGKQFSRLDNLRQHAQTVHADKQEQNERMMRELTSLHATMAAANKIGSSRGGRRAPPIATMQLTTSSSTSSAGSGGSPTSAVKQEDGMGLPMHHHPRPGTSTGYEGEMVYSSWKSGGSHSFRDPGQSFLVPPPSSTSSAAGVSAQSHSFRNYSAATNTNHAAAAAARPGSSASRPPTASGAAADAHHPRSLPPLAAVVSASLAASQQQQPQPQSLFPFLRRPSTATRPGTAPASASFFSRSLSALAKPDLGPFRDGISELGPVSPSHDPSPFYFSPPDPAPAATTTATAANPRKRPFGGPDGPHDDRVQVLREPVPPSAHPGELSYEYGSESRPQSRRLSVMELCNDDDADDQEHFYYQQQQQRQQQVAAMAQLQQQQAQQQAMAMARARQPLQDLSLPLQRSISLTAQARPPHQQQQQAQPLPSPTVQQQLHYSAELRMQQHAQLLEQRQMQILEVQAAQAAEEAELIQQYSVFQHQQQQQQAMHHLPLQHPHPPSHHQPSHHHHQQQQAAGYYSPHHLSEHHTHPGSTSTTHSPIHPHFPAHLHAPPSAPAQVSVHDLPPPSLPSQTTLGHTQTQGAPYSVMMQAHYHPHQRVVVVEEMHPHQLQLQHQHQLVMGGKGSLPLLTPPLGTE</sequence>
<feature type="domain" description="C2H2-type" evidence="9">
    <location>
        <begin position="104"/>
        <end position="131"/>
    </location>
</feature>
<dbReference type="InterPro" id="IPR051059">
    <property type="entry name" value="VerF-like"/>
</dbReference>
<feature type="compositionally biased region" description="Basic residues" evidence="8">
    <location>
        <begin position="602"/>
        <end position="614"/>
    </location>
</feature>
<evidence type="ECO:0000256" key="5">
    <source>
        <dbReference type="ARBA" id="ARBA00022833"/>
    </source>
</evidence>
<dbReference type="OrthoDB" id="10018191at2759"/>
<dbReference type="PANTHER" id="PTHR40626">
    <property type="entry name" value="MIP31509P"/>
    <property type="match status" value="1"/>
</dbReference>
<feature type="region of interest" description="Disordered" evidence="8">
    <location>
        <begin position="1"/>
        <end position="37"/>
    </location>
</feature>
<dbReference type="SUPFAM" id="SSF57667">
    <property type="entry name" value="beta-beta-alpha zinc fingers"/>
    <property type="match status" value="1"/>
</dbReference>
<feature type="region of interest" description="Disordered" evidence="8">
    <location>
        <begin position="584"/>
        <end position="682"/>
    </location>
</feature>
<dbReference type="FunFam" id="3.30.160.60:FF:000446">
    <property type="entry name" value="Zinc finger protein"/>
    <property type="match status" value="1"/>
</dbReference>
<organism evidence="10 11">
    <name type="scientific">Gymnopilus dilepis</name>
    <dbReference type="NCBI Taxonomy" id="231916"/>
    <lineage>
        <taxon>Eukaryota</taxon>
        <taxon>Fungi</taxon>
        <taxon>Dikarya</taxon>
        <taxon>Basidiomycota</taxon>
        <taxon>Agaricomycotina</taxon>
        <taxon>Agaricomycetes</taxon>
        <taxon>Agaricomycetidae</taxon>
        <taxon>Agaricales</taxon>
        <taxon>Agaricineae</taxon>
        <taxon>Hymenogastraceae</taxon>
        <taxon>Gymnopilus</taxon>
    </lineage>
</organism>
<dbReference type="PROSITE" id="PS50157">
    <property type="entry name" value="ZINC_FINGER_C2H2_2"/>
    <property type="match status" value="2"/>
</dbReference>
<dbReference type="InterPro" id="IPR036236">
    <property type="entry name" value="Znf_C2H2_sf"/>
</dbReference>
<feature type="region of interest" description="Disordered" evidence="8">
    <location>
        <begin position="170"/>
        <end position="212"/>
    </location>
</feature>
<dbReference type="Proteomes" id="UP000284706">
    <property type="component" value="Unassembled WGS sequence"/>
</dbReference>
<keyword evidence="3" id="KW-0677">Repeat</keyword>
<comment type="subcellular location">
    <subcellularLocation>
        <location evidence="1">Nucleus</location>
    </subcellularLocation>
</comment>
<feature type="region of interest" description="Disordered" evidence="8">
    <location>
        <begin position="309"/>
        <end position="341"/>
    </location>
</feature>
<feature type="compositionally biased region" description="Low complexity" evidence="8">
    <location>
        <begin position="516"/>
        <end position="529"/>
    </location>
</feature>
<feature type="region of interest" description="Disordered" evidence="8">
    <location>
        <begin position="267"/>
        <end position="295"/>
    </location>
</feature>
<keyword evidence="11" id="KW-1185">Reference proteome</keyword>
<dbReference type="PANTHER" id="PTHR40626:SF32">
    <property type="entry name" value="ZINC FINGER PROTEIN RST2"/>
    <property type="match status" value="1"/>
</dbReference>
<dbReference type="GO" id="GO:0008270">
    <property type="term" value="F:zinc ion binding"/>
    <property type="evidence" value="ECO:0007669"/>
    <property type="project" value="UniProtKB-KW"/>
</dbReference>
<evidence type="ECO:0000313" key="10">
    <source>
        <dbReference type="EMBL" id="PPQ98239.1"/>
    </source>
</evidence>
<name>A0A409Y5J1_9AGAR</name>
<evidence type="ECO:0000256" key="1">
    <source>
        <dbReference type="ARBA" id="ARBA00004123"/>
    </source>
</evidence>
<dbReference type="AlphaFoldDB" id="A0A409Y5J1"/>
<reference evidence="10 11" key="1">
    <citation type="journal article" date="2018" name="Evol. Lett.">
        <title>Horizontal gene cluster transfer increased hallucinogenic mushroom diversity.</title>
        <authorList>
            <person name="Reynolds H.T."/>
            <person name="Vijayakumar V."/>
            <person name="Gluck-Thaler E."/>
            <person name="Korotkin H.B."/>
            <person name="Matheny P.B."/>
            <person name="Slot J.C."/>
        </authorList>
    </citation>
    <scope>NUCLEOTIDE SEQUENCE [LARGE SCALE GENOMIC DNA]</scope>
    <source>
        <strain evidence="10 11">SRW20</strain>
    </source>
</reference>
<evidence type="ECO:0000256" key="6">
    <source>
        <dbReference type="ARBA" id="ARBA00023242"/>
    </source>
</evidence>
<dbReference type="Gene3D" id="3.30.160.60">
    <property type="entry name" value="Classic Zinc Finger"/>
    <property type="match status" value="2"/>
</dbReference>
<dbReference type="GO" id="GO:0005634">
    <property type="term" value="C:nucleus"/>
    <property type="evidence" value="ECO:0007669"/>
    <property type="project" value="UniProtKB-SubCell"/>
</dbReference>
<dbReference type="GO" id="GO:0000978">
    <property type="term" value="F:RNA polymerase II cis-regulatory region sequence-specific DNA binding"/>
    <property type="evidence" value="ECO:0007669"/>
    <property type="project" value="InterPro"/>
</dbReference>
<feature type="compositionally biased region" description="Low complexity" evidence="8">
    <location>
        <begin position="388"/>
        <end position="397"/>
    </location>
</feature>
<feature type="compositionally biased region" description="Low complexity" evidence="8">
    <location>
        <begin position="584"/>
        <end position="598"/>
    </location>
</feature>
<feature type="region of interest" description="Disordered" evidence="8">
    <location>
        <begin position="230"/>
        <end position="249"/>
    </location>
</feature>
<evidence type="ECO:0000256" key="2">
    <source>
        <dbReference type="ARBA" id="ARBA00022723"/>
    </source>
</evidence>
<evidence type="ECO:0000256" key="3">
    <source>
        <dbReference type="ARBA" id="ARBA00022737"/>
    </source>
</evidence>
<feature type="domain" description="C2H2-type" evidence="9">
    <location>
        <begin position="66"/>
        <end position="103"/>
    </location>
</feature>
<dbReference type="GO" id="GO:0000981">
    <property type="term" value="F:DNA-binding transcription factor activity, RNA polymerase II-specific"/>
    <property type="evidence" value="ECO:0007669"/>
    <property type="project" value="InterPro"/>
</dbReference>